<sequence>MCLHFEVQLACGCPTHRNRTLPCDDAEAGRTCPRPKAQRQTIPYWCPNDVCEHLAKKRLMRQLHNRQEEAAERELQRQQQAGRA</sequence>
<gene>
    <name evidence="2" type="ORF">PG986_007881</name>
</gene>
<dbReference type="GeneID" id="92077165"/>
<comment type="caution">
    <text evidence="2">The sequence shown here is derived from an EMBL/GenBank/DDBJ whole genome shotgun (WGS) entry which is preliminary data.</text>
</comment>
<name>A0ABR1QDU5_9PEZI</name>
<dbReference type="EMBL" id="JAQQWE010000005">
    <property type="protein sequence ID" value="KAK7952153.1"/>
    <property type="molecule type" value="Genomic_DNA"/>
</dbReference>
<dbReference type="Proteomes" id="UP001391051">
    <property type="component" value="Unassembled WGS sequence"/>
</dbReference>
<reference evidence="2 3" key="1">
    <citation type="submission" date="2023-01" db="EMBL/GenBank/DDBJ databases">
        <title>Analysis of 21 Apiospora genomes using comparative genomics revels a genus with tremendous synthesis potential of carbohydrate active enzymes and secondary metabolites.</title>
        <authorList>
            <person name="Sorensen T."/>
        </authorList>
    </citation>
    <scope>NUCLEOTIDE SEQUENCE [LARGE SCALE GENOMIC DNA]</scope>
    <source>
        <strain evidence="2 3">CBS 24483</strain>
    </source>
</reference>
<feature type="compositionally biased region" description="Basic and acidic residues" evidence="1">
    <location>
        <begin position="65"/>
        <end position="76"/>
    </location>
</feature>
<protein>
    <submittedName>
        <fullName evidence="2">Uncharacterized protein</fullName>
    </submittedName>
</protein>
<evidence type="ECO:0000313" key="2">
    <source>
        <dbReference type="EMBL" id="KAK7952153.1"/>
    </source>
</evidence>
<proteinExistence type="predicted"/>
<keyword evidence="3" id="KW-1185">Reference proteome</keyword>
<evidence type="ECO:0000256" key="1">
    <source>
        <dbReference type="SAM" id="MobiDB-lite"/>
    </source>
</evidence>
<organism evidence="2 3">
    <name type="scientific">Apiospora aurea</name>
    <dbReference type="NCBI Taxonomy" id="335848"/>
    <lineage>
        <taxon>Eukaryota</taxon>
        <taxon>Fungi</taxon>
        <taxon>Dikarya</taxon>
        <taxon>Ascomycota</taxon>
        <taxon>Pezizomycotina</taxon>
        <taxon>Sordariomycetes</taxon>
        <taxon>Xylariomycetidae</taxon>
        <taxon>Amphisphaeriales</taxon>
        <taxon>Apiosporaceae</taxon>
        <taxon>Apiospora</taxon>
    </lineage>
</organism>
<accession>A0ABR1QDU5</accession>
<evidence type="ECO:0000313" key="3">
    <source>
        <dbReference type="Proteomes" id="UP001391051"/>
    </source>
</evidence>
<feature type="region of interest" description="Disordered" evidence="1">
    <location>
        <begin position="65"/>
        <end position="84"/>
    </location>
</feature>
<dbReference type="RefSeq" id="XP_066700215.1">
    <property type="nucleotide sequence ID" value="XM_066844103.1"/>
</dbReference>